<dbReference type="EMBL" id="LILB01000001">
    <property type="protein sequence ID" value="KOO51083.1"/>
    <property type="molecule type" value="Genomic_DNA"/>
</dbReference>
<protein>
    <recommendedName>
        <fullName evidence="3">DUF3889 domain-containing protein</fullName>
    </recommendedName>
</protein>
<evidence type="ECO:0008006" key="3">
    <source>
        <dbReference type="Google" id="ProtNLM"/>
    </source>
</evidence>
<gene>
    <name evidence="1" type="ORF">AMD00_00805</name>
</gene>
<reference evidence="2" key="1">
    <citation type="submission" date="2015-08" db="EMBL/GenBank/DDBJ databases">
        <title>Fjat-10028 dsm 16317.</title>
        <authorList>
            <person name="Liu B."/>
            <person name="Wang J."/>
            <person name="Zhu Y."/>
            <person name="Liu G."/>
            <person name="Chen Q."/>
            <person name="Chen Z."/>
            <person name="Lan J."/>
            <person name="Che J."/>
            <person name="Ge C."/>
            <person name="Shi H."/>
            <person name="Pan Z."/>
            <person name="Liu X."/>
        </authorList>
    </citation>
    <scope>NUCLEOTIDE SEQUENCE [LARGE SCALE GENOMIC DNA]</scope>
    <source>
        <strain evidence="2">DSM 16317</strain>
    </source>
</reference>
<sequence>MRKTFIALGIFIIANSTSLHIPTNAYAHQESPAYVKWGKLALIEANSKYPNAKIIDYLHQGRETKKDTTTEKFKLWLKEGNREFGVFVRIEFTTDSEKVLKIELQETSK</sequence>
<dbReference type="RefSeq" id="WP_053415203.1">
    <property type="nucleotide sequence ID" value="NZ_JBCMHV010000032.1"/>
</dbReference>
<evidence type="ECO:0000313" key="1">
    <source>
        <dbReference type="EMBL" id="KOO51083.1"/>
    </source>
</evidence>
<keyword evidence="2" id="KW-1185">Reference proteome</keyword>
<dbReference type="AlphaFoldDB" id="A0A0M0LK52"/>
<comment type="caution">
    <text evidence="1">The sequence shown here is derived from an EMBL/GenBank/DDBJ whole genome shotgun (WGS) entry which is preliminary data.</text>
</comment>
<dbReference type="OrthoDB" id="2377048at2"/>
<dbReference type="Proteomes" id="UP000036867">
    <property type="component" value="Unassembled WGS sequence"/>
</dbReference>
<proteinExistence type="predicted"/>
<name>A0A0M0LK52_9BACL</name>
<dbReference type="Gene3D" id="3.10.450.390">
    <property type="entry name" value="Protein of unknown function DUF3889"/>
    <property type="match status" value="1"/>
</dbReference>
<dbReference type="InterPro" id="IPR024987">
    <property type="entry name" value="DUF3889"/>
</dbReference>
<dbReference type="GeneID" id="301134662"/>
<organism evidence="1 2">
    <name type="scientific">Viridibacillus arvi</name>
    <dbReference type="NCBI Taxonomy" id="263475"/>
    <lineage>
        <taxon>Bacteria</taxon>
        <taxon>Bacillati</taxon>
        <taxon>Bacillota</taxon>
        <taxon>Bacilli</taxon>
        <taxon>Bacillales</taxon>
        <taxon>Caryophanaceae</taxon>
        <taxon>Viridibacillus</taxon>
    </lineage>
</organism>
<dbReference type="STRING" id="263475.AMD00_00805"/>
<accession>A0A0M0LK52</accession>
<evidence type="ECO:0000313" key="2">
    <source>
        <dbReference type="Proteomes" id="UP000036867"/>
    </source>
</evidence>
<dbReference type="Pfam" id="PF13028">
    <property type="entry name" value="DUF3889"/>
    <property type="match status" value="1"/>
</dbReference>